<name>I4EFR4_9BACT</name>
<gene>
    <name evidence="1" type="ORF">NITHO_2380005</name>
</gene>
<reference evidence="1 2" key="1">
    <citation type="journal article" date="2012" name="ISME J.">
        <title>Nitrification expanded: discovery, physiology and genomics of a nitrite-oxidizing bacterium from the phylum Chloroflexi.</title>
        <authorList>
            <person name="Sorokin D.Y."/>
            <person name="Lucker S."/>
            <person name="Vejmelkova D."/>
            <person name="Kostrikina N.A."/>
            <person name="Kleerebezem R."/>
            <person name="Rijpstra W.I."/>
            <person name="Damste J.S."/>
            <person name="Le Paslier D."/>
            <person name="Muyzer G."/>
            <person name="Wagner M."/>
            <person name="van Loosdrecht M.C."/>
            <person name="Daims H."/>
        </authorList>
    </citation>
    <scope>NUCLEOTIDE SEQUENCE [LARGE SCALE GENOMIC DNA]</scope>
    <source>
        <strain evidence="2">none</strain>
    </source>
</reference>
<dbReference type="EMBL" id="CAGS01000155">
    <property type="protein sequence ID" value="CCF83526.1"/>
    <property type="molecule type" value="Genomic_DNA"/>
</dbReference>
<keyword evidence="2" id="KW-1185">Reference proteome</keyword>
<evidence type="ECO:0000313" key="2">
    <source>
        <dbReference type="Proteomes" id="UP000004221"/>
    </source>
</evidence>
<accession>I4EFR4</accession>
<evidence type="ECO:0000313" key="1">
    <source>
        <dbReference type="EMBL" id="CCF83526.1"/>
    </source>
</evidence>
<sequence>MMGWVRRYPAGSVSPDAVFDTDQRIINSPVQLIPEDTAPKLVPILLRTLGIDFAGEFVEAGVKGLERGDDGSRISTLERVGEVQPLIQEMIEELARFCFGFARWSGTIGHDWFPSRSPRERIVPTRPARAPLGGNFADAVRGTPILTPSRLIEKAR</sequence>
<proteinExistence type="predicted"/>
<protein>
    <submittedName>
        <fullName evidence="1">Uncharacterized protein</fullName>
    </submittedName>
</protein>
<organism evidence="1 2">
    <name type="scientific">Nitrolancea hollandica Lb</name>
    <dbReference type="NCBI Taxonomy" id="1129897"/>
    <lineage>
        <taxon>Bacteria</taxon>
        <taxon>Pseudomonadati</taxon>
        <taxon>Thermomicrobiota</taxon>
        <taxon>Thermomicrobia</taxon>
        <taxon>Sphaerobacterales</taxon>
        <taxon>Sphaerobacterineae</taxon>
        <taxon>Sphaerobacteraceae</taxon>
        <taxon>Nitrolancea</taxon>
    </lineage>
</organism>
<comment type="caution">
    <text evidence="1">The sequence shown here is derived from an EMBL/GenBank/DDBJ whole genome shotgun (WGS) entry which is preliminary data.</text>
</comment>
<dbReference type="Proteomes" id="UP000004221">
    <property type="component" value="Unassembled WGS sequence"/>
</dbReference>
<dbReference type="AlphaFoldDB" id="I4EFR4"/>